<protein>
    <recommendedName>
        <fullName evidence="8">Copper transport protein</fullName>
    </recommendedName>
</protein>
<feature type="transmembrane region" description="Helical" evidence="8">
    <location>
        <begin position="290"/>
        <end position="307"/>
    </location>
</feature>
<keyword evidence="5 8" id="KW-1133">Transmembrane helix</keyword>
<sequence length="350" mass="37483">MTRNAGARTPAVSRACLHLRALRPPHGAAAGADDPDAGDAEPEENARSPARVLGDSRRLRRARRPRRRCGSSGCAMFKVACRGMEPREGPGRDGDLAAWAENVSRASPDTATTGKPTRFQWLRCKLDPKRRASCRTHPIPLLKSHRSLSSPAILLLPSSHRRSSPILLHPLIPSPFPSPNLFLLGPRRRPANMMHMTFYWGKSATILFDGWRTSTWFDYLLSLAALLLAAAFYQYLEALRVRVKLAAEGGGGGGAAAKAKPASSIPPPASDDPRAPLLVAVAGRRWPARVAVAAMVGVNSGLGYLLMLAVMSFNGGVFIAVVVGLALGYLAFRSSDGEDLVVVDNPCACA</sequence>
<keyword evidence="3 8" id="KW-0812">Transmembrane</keyword>
<evidence type="ECO:0000256" key="8">
    <source>
        <dbReference type="RuleBase" id="RU367022"/>
    </source>
</evidence>
<feature type="transmembrane region" description="Helical" evidence="8">
    <location>
        <begin position="313"/>
        <end position="332"/>
    </location>
</feature>
<keyword evidence="8" id="KW-0813">Transport</keyword>
<comment type="subcellular location">
    <subcellularLocation>
        <location evidence="1 8">Membrane</location>
        <topology evidence="1 8">Multi-pass membrane protein</topology>
    </subcellularLocation>
</comment>
<keyword evidence="6 8" id="KW-0186">Copper</keyword>
<dbReference type="InterPro" id="IPR007274">
    <property type="entry name" value="Cop_transporter"/>
</dbReference>
<evidence type="ECO:0000256" key="9">
    <source>
        <dbReference type="SAM" id="MobiDB-lite"/>
    </source>
</evidence>
<keyword evidence="4 8" id="KW-0187">Copper transport</keyword>
<evidence type="ECO:0000256" key="2">
    <source>
        <dbReference type="ARBA" id="ARBA00006921"/>
    </source>
</evidence>
<proteinExistence type="inferred from homology"/>
<gene>
    <name evidence="10" type="ORF">BDA96_01G376800</name>
</gene>
<feature type="compositionally biased region" description="Acidic residues" evidence="9">
    <location>
        <begin position="33"/>
        <end position="43"/>
    </location>
</feature>
<reference evidence="10" key="2">
    <citation type="submission" date="2020-10" db="EMBL/GenBank/DDBJ databases">
        <authorList>
            <person name="Cooper E.A."/>
            <person name="Brenton Z.W."/>
            <person name="Flinn B.S."/>
            <person name="Jenkins J."/>
            <person name="Shu S."/>
            <person name="Flowers D."/>
            <person name="Luo F."/>
            <person name="Wang Y."/>
            <person name="Xia P."/>
            <person name="Barry K."/>
            <person name="Daum C."/>
            <person name="Lipzen A."/>
            <person name="Yoshinaga Y."/>
            <person name="Schmutz J."/>
            <person name="Saski C."/>
            <person name="Vermerris W."/>
            <person name="Kresovich S."/>
        </authorList>
    </citation>
    <scope>NUCLEOTIDE SEQUENCE</scope>
</reference>
<evidence type="ECO:0000256" key="1">
    <source>
        <dbReference type="ARBA" id="ARBA00004141"/>
    </source>
</evidence>
<reference evidence="10" key="1">
    <citation type="journal article" date="2019" name="BMC Genomics">
        <title>A new reference genome for Sorghum bicolor reveals high levels of sequence similarity between sweet and grain genotypes: implications for the genetics of sugar metabolism.</title>
        <authorList>
            <person name="Cooper E.A."/>
            <person name="Brenton Z.W."/>
            <person name="Flinn B.S."/>
            <person name="Jenkins J."/>
            <person name="Shu S."/>
            <person name="Flowers D."/>
            <person name="Luo F."/>
            <person name="Wang Y."/>
            <person name="Xia P."/>
            <person name="Barry K."/>
            <person name="Daum C."/>
            <person name="Lipzen A."/>
            <person name="Yoshinaga Y."/>
            <person name="Schmutz J."/>
            <person name="Saski C."/>
            <person name="Vermerris W."/>
            <person name="Kresovich S."/>
        </authorList>
    </citation>
    <scope>NUCLEOTIDE SEQUENCE</scope>
</reference>
<evidence type="ECO:0000313" key="10">
    <source>
        <dbReference type="EMBL" id="KAG0550892.1"/>
    </source>
</evidence>
<organism evidence="10 11">
    <name type="scientific">Sorghum bicolor</name>
    <name type="common">Sorghum</name>
    <name type="synonym">Sorghum vulgare</name>
    <dbReference type="NCBI Taxonomy" id="4558"/>
    <lineage>
        <taxon>Eukaryota</taxon>
        <taxon>Viridiplantae</taxon>
        <taxon>Streptophyta</taxon>
        <taxon>Embryophyta</taxon>
        <taxon>Tracheophyta</taxon>
        <taxon>Spermatophyta</taxon>
        <taxon>Magnoliopsida</taxon>
        <taxon>Liliopsida</taxon>
        <taxon>Poales</taxon>
        <taxon>Poaceae</taxon>
        <taxon>PACMAD clade</taxon>
        <taxon>Panicoideae</taxon>
        <taxon>Andropogonodae</taxon>
        <taxon>Andropogoneae</taxon>
        <taxon>Sorghinae</taxon>
        <taxon>Sorghum</taxon>
    </lineage>
</organism>
<dbReference type="EMBL" id="CM027680">
    <property type="protein sequence ID" value="KAG0550892.1"/>
    <property type="molecule type" value="Genomic_DNA"/>
</dbReference>
<keyword evidence="7 8" id="KW-0472">Membrane</keyword>
<dbReference type="PANTHER" id="PTHR12483:SF27">
    <property type="entry name" value="COPPER TRANSPORT PROTEIN CTR1"/>
    <property type="match status" value="1"/>
</dbReference>
<comment type="similarity">
    <text evidence="2 8">Belongs to the copper transporter (Ctr) (TC 1.A.56) family. SLC31A subfamily.</text>
</comment>
<accession>A0A921S2J7</accession>
<keyword evidence="8" id="KW-0406">Ion transport</keyword>
<evidence type="ECO:0000256" key="6">
    <source>
        <dbReference type="ARBA" id="ARBA00023008"/>
    </source>
</evidence>
<dbReference type="GO" id="GO:0005375">
    <property type="term" value="F:copper ion transmembrane transporter activity"/>
    <property type="evidence" value="ECO:0007669"/>
    <property type="project" value="UniProtKB-UniRule"/>
</dbReference>
<evidence type="ECO:0000256" key="7">
    <source>
        <dbReference type="ARBA" id="ARBA00023136"/>
    </source>
</evidence>
<dbReference type="AlphaFoldDB" id="A0A921S2J7"/>
<comment type="caution">
    <text evidence="10">The sequence shown here is derived from an EMBL/GenBank/DDBJ whole genome shotgun (WGS) entry which is preliminary data.</text>
</comment>
<dbReference type="Proteomes" id="UP000807115">
    <property type="component" value="Chromosome 1"/>
</dbReference>
<evidence type="ECO:0000256" key="3">
    <source>
        <dbReference type="ARBA" id="ARBA00022692"/>
    </source>
</evidence>
<evidence type="ECO:0000256" key="5">
    <source>
        <dbReference type="ARBA" id="ARBA00022989"/>
    </source>
</evidence>
<dbReference type="GO" id="GO:0016020">
    <property type="term" value="C:membrane"/>
    <property type="evidence" value="ECO:0007669"/>
    <property type="project" value="UniProtKB-SubCell"/>
</dbReference>
<evidence type="ECO:0000313" key="11">
    <source>
        <dbReference type="Proteomes" id="UP000807115"/>
    </source>
</evidence>
<evidence type="ECO:0000256" key="4">
    <source>
        <dbReference type="ARBA" id="ARBA00022796"/>
    </source>
</evidence>
<feature type="transmembrane region" description="Helical" evidence="8">
    <location>
        <begin position="216"/>
        <end position="236"/>
    </location>
</feature>
<dbReference type="PANTHER" id="PTHR12483">
    <property type="entry name" value="SOLUTE CARRIER FAMILY 31 COPPER TRANSPORTERS"/>
    <property type="match status" value="1"/>
</dbReference>
<feature type="region of interest" description="Disordered" evidence="9">
    <location>
        <begin position="24"/>
        <end position="65"/>
    </location>
</feature>
<dbReference type="Pfam" id="PF04145">
    <property type="entry name" value="Ctr"/>
    <property type="match status" value="1"/>
</dbReference>
<name>A0A921S2J7_SORBI</name>